<comment type="caution">
    <text evidence="1">The sequence shown here is derived from an EMBL/GenBank/DDBJ whole genome shotgun (WGS) entry which is preliminary data.</text>
</comment>
<dbReference type="SUPFAM" id="SSF53474">
    <property type="entry name" value="alpha/beta-Hydrolases"/>
    <property type="match status" value="1"/>
</dbReference>
<gene>
    <name evidence="1" type="ORF">JVT61DRAFT_3421</name>
</gene>
<evidence type="ECO:0000313" key="2">
    <source>
        <dbReference type="Proteomes" id="UP000683000"/>
    </source>
</evidence>
<dbReference type="OrthoDB" id="2664882at2759"/>
<dbReference type="Proteomes" id="UP000683000">
    <property type="component" value="Unassembled WGS sequence"/>
</dbReference>
<organism evidence="1 2">
    <name type="scientific">Boletus reticuloceps</name>
    <dbReference type="NCBI Taxonomy" id="495285"/>
    <lineage>
        <taxon>Eukaryota</taxon>
        <taxon>Fungi</taxon>
        <taxon>Dikarya</taxon>
        <taxon>Basidiomycota</taxon>
        <taxon>Agaricomycotina</taxon>
        <taxon>Agaricomycetes</taxon>
        <taxon>Agaricomycetidae</taxon>
        <taxon>Boletales</taxon>
        <taxon>Boletineae</taxon>
        <taxon>Boletaceae</taxon>
        <taxon>Boletoideae</taxon>
        <taxon>Boletus</taxon>
    </lineage>
</organism>
<reference evidence="1" key="1">
    <citation type="submission" date="2021-03" db="EMBL/GenBank/DDBJ databases">
        <title>Evolutionary innovations through gain and loss of genes in the ectomycorrhizal Boletales.</title>
        <authorList>
            <person name="Wu G."/>
            <person name="Miyauchi S."/>
            <person name="Morin E."/>
            <person name="Yang Z.-L."/>
            <person name="Xu J."/>
            <person name="Martin F.M."/>
        </authorList>
    </citation>
    <scope>NUCLEOTIDE SEQUENCE</scope>
    <source>
        <strain evidence="1">BR01</strain>
    </source>
</reference>
<dbReference type="Gene3D" id="3.40.50.1820">
    <property type="entry name" value="alpha/beta hydrolase"/>
    <property type="match status" value="1"/>
</dbReference>
<name>A0A8I2YNH9_9AGAM</name>
<proteinExistence type="predicted"/>
<accession>A0A8I2YNH9</accession>
<protein>
    <submittedName>
        <fullName evidence="1">Uncharacterized protein</fullName>
    </submittedName>
</protein>
<dbReference type="InterPro" id="IPR029058">
    <property type="entry name" value="AB_hydrolase_fold"/>
</dbReference>
<dbReference type="AlphaFoldDB" id="A0A8I2YNH9"/>
<dbReference type="EMBL" id="JAGFBS010000015">
    <property type="protein sequence ID" value="KAG6375209.1"/>
    <property type="molecule type" value="Genomic_DNA"/>
</dbReference>
<keyword evidence="2" id="KW-1185">Reference proteome</keyword>
<evidence type="ECO:0000313" key="1">
    <source>
        <dbReference type="EMBL" id="KAG6375209.1"/>
    </source>
</evidence>
<sequence>MDAQLEEYLHMYWMLNACTTTIAQLMMYYPSDPSQGSPFDTGNLNVLSPQFKQITAIQGDIIFQAPRRFFLQSQSGKQSIWTYGT</sequence>